<evidence type="ECO:0000256" key="6">
    <source>
        <dbReference type="SAM" id="Phobius"/>
    </source>
</evidence>
<name>A0A1G7NCB6_9BACL</name>
<feature type="transmembrane region" description="Helical" evidence="6">
    <location>
        <begin position="31"/>
        <end position="55"/>
    </location>
</feature>
<evidence type="ECO:0000313" key="8">
    <source>
        <dbReference type="Proteomes" id="UP000198972"/>
    </source>
</evidence>
<evidence type="ECO:0000256" key="1">
    <source>
        <dbReference type="ARBA" id="ARBA00004141"/>
    </source>
</evidence>
<dbReference type="Proteomes" id="UP000198972">
    <property type="component" value="Unassembled WGS sequence"/>
</dbReference>
<keyword evidence="4 6" id="KW-1133">Transmembrane helix</keyword>
<feature type="transmembrane region" description="Helical" evidence="6">
    <location>
        <begin position="153"/>
        <end position="172"/>
    </location>
</feature>
<dbReference type="Pfam" id="PF03741">
    <property type="entry name" value="TerC"/>
    <property type="match status" value="1"/>
</dbReference>
<feature type="transmembrane region" description="Helical" evidence="6">
    <location>
        <begin position="178"/>
        <end position="200"/>
    </location>
</feature>
<accession>A0A1G7NCB6</accession>
<comment type="subcellular location">
    <subcellularLocation>
        <location evidence="1">Membrane</location>
        <topology evidence="1">Multi-pass membrane protein</topology>
    </subcellularLocation>
</comment>
<keyword evidence="3 6" id="KW-0812">Transmembrane</keyword>
<organism evidence="7 8">
    <name type="scientific">Fontibacillus panacisegetis</name>
    <dbReference type="NCBI Taxonomy" id="670482"/>
    <lineage>
        <taxon>Bacteria</taxon>
        <taxon>Bacillati</taxon>
        <taxon>Bacillota</taxon>
        <taxon>Bacilli</taxon>
        <taxon>Bacillales</taxon>
        <taxon>Paenibacillaceae</taxon>
        <taxon>Fontibacillus</taxon>
    </lineage>
</organism>
<keyword evidence="8" id="KW-1185">Reference proteome</keyword>
<dbReference type="AlphaFoldDB" id="A0A1G7NCB6"/>
<dbReference type="InterPro" id="IPR022493">
    <property type="entry name" value="CHP03716_TM_YkoY"/>
</dbReference>
<dbReference type="GO" id="GO:0016020">
    <property type="term" value="C:membrane"/>
    <property type="evidence" value="ECO:0007669"/>
    <property type="project" value="UniProtKB-SubCell"/>
</dbReference>
<evidence type="ECO:0000256" key="5">
    <source>
        <dbReference type="ARBA" id="ARBA00023136"/>
    </source>
</evidence>
<evidence type="ECO:0000256" key="4">
    <source>
        <dbReference type="ARBA" id="ARBA00022989"/>
    </source>
</evidence>
<dbReference type="STRING" id="670482.SAMN04488542_115103"/>
<evidence type="ECO:0000256" key="3">
    <source>
        <dbReference type="ARBA" id="ARBA00022692"/>
    </source>
</evidence>
<dbReference type="EMBL" id="FNBG01000015">
    <property type="protein sequence ID" value="SDF71654.1"/>
    <property type="molecule type" value="Genomic_DNA"/>
</dbReference>
<evidence type="ECO:0000313" key="7">
    <source>
        <dbReference type="EMBL" id="SDF71654.1"/>
    </source>
</evidence>
<dbReference type="PANTHER" id="PTHR30238:SF6">
    <property type="entry name" value="TERC-LIKE PROTEIN"/>
    <property type="match status" value="1"/>
</dbReference>
<feature type="transmembrane region" description="Helical" evidence="6">
    <location>
        <begin position="94"/>
        <end position="114"/>
    </location>
</feature>
<keyword evidence="5 6" id="KW-0472">Membrane</keyword>
<protein>
    <submittedName>
        <fullName evidence="7">Integral membrane protein, YkoY family</fullName>
    </submittedName>
</protein>
<feature type="transmembrane region" description="Helical" evidence="6">
    <location>
        <begin position="236"/>
        <end position="255"/>
    </location>
</feature>
<comment type="similarity">
    <text evidence="2">Belongs to the TerC family.</text>
</comment>
<dbReference type="InterPro" id="IPR005496">
    <property type="entry name" value="Integral_membrane_TerC"/>
</dbReference>
<feature type="transmembrane region" description="Helical" evidence="6">
    <location>
        <begin position="67"/>
        <end position="88"/>
    </location>
</feature>
<dbReference type="NCBIfam" id="TIGR03716">
    <property type="entry name" value="R_switched_YkoY"/>
    <property type="match status" value="1"/>
</dbReference>
<dbReference type="OrthoDB" id="9806211at2"/>
<feature type="transmembrane region" description="Helical" evidence="6">
    <location>
        <begin position="212"/>
        <end position="230"/>
    </location>
</feature>
<evidence type="ECO:0000256" key="2">
    <source>
        <dbReference type="ARBA" id="ARBA00007511"/>
    </source>
</evidence>
<proteinExistence type="inferred from homology"/>
<sequence>MMDFINSFIDNFSEYFNWEHTVAILSDPVSWGIIASLVLLEGLLSADNALVLAVLVKHLPKEQQKKALFYGLLGAYVFRFLAISIGTFLVKITWVKVIGGLYLLWIACSHLFHLEVKWVRAGKIPVLPYIGRNNDAAEEDQVENKARGFWRTVLTVELMDIAFSVDSVIAAFGVSEQVWVLFLGGILGVLMMRGVAQVFLKLIGRYPELEKAAFILIIIIGLKMLAAVVGFHLPHIVFFALLIAVFVGAIILSTLRKKSQDTTTKSA</sequence>
<dbReference type="PANTHER" id="PTHR30238">
    <property type="entry name" value="MEMBRANE BOUND PREDICTED REDOX MODULATOR"/>
    <property type="match status" value="1"/>
</dbReference>
<reference evidence="7 8" key="1">
    <citation type="submission" date="2016-10" db="EMBL/GenBank/DDBJ databases">
        <authorList>
            <person name="de Groot N.N."/>
        </authorList>
    </citation>
    <scope>NUCLEOTIDE SEQUENCE [LARGE SCALE GENOMIC DNA]</scope>
    <source>
        <strain evidence="7 8">DSM 28129</strain>
    </source>
</reference>
<gene>
    <name evidence="7" type="ORF">SAMN04488542_115103</name>
</gene>